<dbReference type="PANTHER" id="PTHR12049:SF7">
    <property type="entry name" value="PROTEIN ARGININE METHYLTRANSFERASE NDUFAF7, MITOCHONDRIAL"/>
    <property type="match status" value="1"/>
</dbReference>
<keyword evidence="3 7" id="KW-0489">Methyltransferase</keyword>
<reference evidence="8 9" key="1">
    <citation type="journal article" date="2024" name="Science">
        <title>Giant polyketide synthase enzymes in the biosynthesis of giant marine polyether toxins.</title>
        <authorList>
            <person name="Fallon T.R."/>
            <person name="Shende V.V."/>
            <person name="Wierzbicki I.H."/>
            <person name="Pendleton A.L."/>
            <person name="Watervoot N.F."/>
            <person name="Auber R.P."/>
            <person name="Gonzalez D.J."/>
            <person name="Wisecaver J.H."/>
            <person name="Moore B.S."/>
        </authorList>
    </citation>
    <scope>NUCLEOTIDE SEQUENCE [LARGE SCALE GENOMIC DNA]</scope>
    <source>
        <strain evidence="8 9">12B1</strain>
    </source>
</reference>
<dbReference type="PANTHER" id="PTHR12049">
    <property type="entry name" value="PROTEIN ARGININE METHYLTRANSFERASE NDUFAF7, MITOCHONDRIAL"/>
    <property type="match status" value="1"/>
</dbReference>
<dbReference type="EMBL" id="JBGBPQ010000003">
    <property type="protein sequence ID" value="KAL1526544.1"/>
    <property type="molecule type" value="Genomic_DNA"/>
</dbReference>
<keyword evidence="4 7" id="KW-0808">Transferase</keyword>
<name>A0AB34JW77_PRYPA</name>
<keyword evidence="5 7" id="KW-0496">Mitochondrion</keyword>
<evidence type="ECO:0000256" key="2">
    <source>
        <dbReference type="ARBA" id="ARBA00005891"/>
    </source>
</evidence>
<comment type="similarity">
    <text evidence="2 7">Belongs to the NDUFAF7 family.</text>
</comment>
<comment type="catalytic activity">
    <reaction evidence="6 7">
        <text>L-arginyl-[protein] + 2 S-adenosyl-L-methionine = N(omega),N(omega)'-dimethyl-L-arginyl-[protein] + 2 S-adenosyl-L-homocysteine + 2 H(+)</text>
        <dbReference type="Rhea" id="RHEA:48108"/>
        <dbReference type="Rhea" id="RHEA-COMP:10532"/>
        <dbReference type="Rhea" id="RHEA-COMP:11992"/>
        <dbReference type="ChEBI" id="CHEBI:15378"/>
        <dbReference type="ChEBI" id="CHEBI:29965"/>
        <dbReference type="ChEBI" id="CHEBI:57856"/>
        <dbReference type="ChEBI" id="CHEBI:59789"/>
        <dbReference type="ChEBI" id="CHEBI:88221"/>
        <dbReference type="EC" id="2.1.1.320"/>
    </reaction>
</comment>
<sequence>MRLATCPWATARRAPSTAAARRWPNFKAGRFPWRASGPSLDRAYCETAGTVAIQERRRPTPQHNPAFDSGLLREIARHVRFHGPLTVKEFMMLALTHPKHGYYMNGEIFGRGGDFVTSPEMSQTFGELLGVWCVASWEQLGRPPAVRLAELGPGRGTLMLDLLRSTSVFPAFRAALSVHLVEVSPHLRRCQHALLSGMAMPNDAAHDVTADGSPPVEWRCTSDDQHSVFVHWHSHLDLVPDDGPLLLLGHEFLDALPVHQFVNTSRGWRERMVDLREHATTHSAEQEQPVVPVVNQEETSAGGNGIGSGAVRDLDEDERHLDFVLSPTPTPASAVLTRDLESDLPQAEVSPAAQALVQEVARRIVRTRGAALFIDYGLDSRPADSLRGIIGHRFVHPLHKPGAADLSVDVDFASLRRAARAVAPELRCPPLTLQRDFLAMMGFETRVNMLLKEISDKKAREALIQAAGRLVAVPGMGSAYKAFALAHSDIPADSIPGFPPCD</sequence>
<evidence type="ECO:0000313" key="9">
    <source>
        <dbReference type="Proteomes" id="UP001515480"/>
    </source>
</evidence>
<dbReference type="GO" id="GO:0032259">
    <property type="term" value="P:methylation"/>
    <property type="evidence" value="ECO:0007669"/>
    <property type="project" value="UniProtKB-KW"/>
</dbReference>
<organism evidence="8 9">
    <name type="scientific">Prymnesium parvum</name>
    <name type="common">Toxic golden alga</name>
    <dbReference type="NCBI Taxonomy" id="97485"/>
    <lineage>
        <taxon>Eukaryota</taxon>
        <taxon>Haptista</taxon>
        <taxon>Haptophyta</taxon>
        <taxon>Prymnesiophyceae</taxon>
        <taxon>Prymnesiales</taxon>
        <taxon>Prymnesiaceae</taxon>
        <taxon>Prymnesium</taxon>
    </lineage>
</organism>
<evidence type="ECO:0000256" key="5">
    <source>
        <dbReference type="ARBA" id="ARBA00023128"/>
    </source>
</evidence>
<evidence type="ECO:0000256" key="7">
    <source>
        <dbReference type="RuleBase" id="RU364114"/>
    </source>
</evidence>
<gene>
    <name evidence="8" type="ORF">AB1Y20_015252</name>
</gene>
<dbReference type="InterPro" id="IPR003788">
    <property type="entry name" value="NDUFAF7"/>
</dbReference>
<dbReference type="Proteomes" id="UP001515480">
    <property type="component" value="Unassembled WGS sequence"/>
</dbReference>
<dbReference type="Gene3D" id="3.40.50.12710">
    <property type="match status" value="1"/>
</dbReference>
<dbReference type="GO" id="GO:0035243">
    <property type="term" value="F:protein-arginine omega-N symmetric methyltransferase activity"/>
    <property type="evidence" value="ECO:0007669"/>
    <property type="project" value="UniProtKB-EC"/>
</dbReference>
<dbReference type="Pfam" id="PF02636">
    <property type="entry name" value="Methyltransf_28"/>
    <property type="match status" value="1"/>
</dbReference>
<dbReference type="InterPro" id="IPR038375">
    <property type="entry name" value="NDUFAF7_sf"/>
</dbReference>
<dbReference type="SUPFAM" id="SSF53335">
    <property type="entry name" value="S-adenosyl-L-methionine-dependent methyltransferases"/>
    <property type="match status" value="1"/>
</dbReference>
<proteinExistence type="inferred from homology"/>
<comment type="caution">
    <text evidence="8">The sequence shown here is derived from an EMBL/GenBank/DDBJ whole genome shotgun (WGS) entry which is preliminary data.</text>
</comment>
<dbReference type="GO" id="GO:0005739">
    <property type="term" value="C:mitochondrion"/>
    <property type="evidence" value="ECO:0007669"/>
    <property type="project" value="UniProtKB-SubCell"/>
</dbReference>
<evidence type="ECO:0000256" key="4">
    <source>
        <dbReference type="ARBA" id="ARBA00022679"/>
    </source>
</evidence>
<evidence type="ECO:0000313" key="8">
    <source>
        <dbReference type="EMBL" id="KAL1526544.1"/>
    </source>
</evidence>
<comment type="subcellular location">
    <subcellularLocation>
        <location evidence="1 7">Mitochondrion</location>
    </subcellularLocation>
</comment>
<evidence type="ECO:0000256" key="1">
    <source>
        <dbReference type="ARBA" id="ARBA00004173"/>
    </source>
</evidence>
<dbReference type="EC" id="2.1.1.320" evidence="7"/>
<evidence type="ECO:0000256" key="3">
    <source>
        <dbReference type="ARBA" id="ARBA00022603"/>
    </source>
</evidence>
<comment type="function">
    <text evidence="7">Arginine methyltransferase involved in the assembly or stability of mitochondrial NADH:ubiquinone oxidoreductase complex (complex I).</text>
</comment>
<dbReference type="AlphaFoldDB" id="A0AB34JW77"/>
<evidence type="ECO:0000256" key="6">
    <source>
        <dbReference type="ARBA" id="ARBA00048612"/>
    </source>
</evidence>
<keyword evidence="9" id="KW-1185">Reference proteome</keyword>
<accession>A0AB34JW77</accession>
<protein>
    <recommendedName>
        <fullName evidence="7">Protein arginine methyltransferase NDUFAF7</fullName>
        <ecNumber evidence="7">2.1.1.320</ecNumber>
    </recommendedName>
</protein>
<dbReference type="InterPro" id="IPR029063">
    <property type="entry name" value="SAM-dependent_MTases_sf"/>
</dbReference>